<evidence type="ECO:0000313" key="8">
    <source>
        <dbReference type="Proteomes" id="UP000596660"/>
    </source>
</evidence>
<dbReference type="AlphaFoldDB" id="A0A803L2S6"/>
<feature type="region of interest" description="Disordered" evidence="5">
    <location>
        <begin position="27"/>
        <end position="144"/>
    </location>
</feature>
<reference evidence="7" key="2">
    <citation type="submission" date="2021-03" db="UniProtKB">
        <authorList>
            <consortium name="EnsemblPlants"/>
        </authorList>
    </citation>
    <scope>IDENTIFICATION</scope>
</reference>
<evidence type="ECO:0000256" key="2">
    <source>
        <dbReference type="ARBA" id="ARBA00006801"/>
    </source>
</evidence>
<dbReference type="Gramene" id="AUR62006165-RA">
    <property type="protein sequence ID" value="AUR62006165-RA:cds"/>
    <property type="gene ID" value="AUR62006165"/>
</dbReference>
<dbReference type="SMART" id="SM00558">
    <property type="entry name" value="JmjC"/>
    <property type="match status" value="1"/>
</dbReference>
<dbReference type="GO" id="GO:0046872">
    <property type="term" value="F:metal ion binding"/>
    <property type="evidence" value="ECO:0007669"/>
    <property type="project" value="UniProtKB-KW"/>
</dbReference>
<dbReference type="SUPFAM" id="SSF51197">
    <property type="entry name" value="Clavaminate synthase-like"/>
    <property type="match status" value="1"/>
</dbReference>
<dbReference type="Pfam" id="PF02373">
    <property type="entry name" value="JmjC"/>
    <property type="match status" value="1"/>
</dbReference>
<feature type="compositionally biased region" description="Basic and acidic residues" evidence="5">
    <location>
        <begin position="113"/>
        <end position="124"/>
    </location>
</feature>
<dbReference type="GO" id="GO:0000785">
    <property type="term" value="C:chromatin"/>
    <property type="evidence" value="ECO:0007669"/>
    <property type="project" value="TreeGrafter"/>
</dbReference>
<dbReference type="GO" id="GO:0003712">
    <property type="term" value="F:transcription coregulator activity"/>
    <property type="evidence" value="ECO:0007669"/>
    <property type="project" value="TreeGrafter"/>
</dbReference>
<dbReference type="PANTHER" id="PTHR12549">
    <property type="entry name" value="JMJC DOMAIN-CONTAINING HISTONE DEMETHYLATION PROTEIN"/>
    <property type="match status" value="1"/>
</dbReference>
<evidence type="ECO:0000256" key="4">
    <source>
        <dbReference type="ARBA" id="ARBA00023242"/>
    </source>
</evidence>
<sequence>MCPLCQKNDKQGVVRCTKCKTKLCCIPQDGEEEEEVEGVEEEDEEDEEEEGIEEEEKEEEEDEEDEEEEVDEDKQEEEEEEEVDEGEEEEAEVDEGEDEEEVEEGEEEEEEHENIQGKEIEERTLSMQGRKKRGMGKKPEDNIAEVNVEECSGGNDENIDNHINCEGELAEDIMENEERCDINDDKSGRCNLRKIKGHKMCNKHLIPIREKKLKPQPMYDENGIKIDSSMCHQCQRNDKGRVVSKAVRIGQSFNILRTVLPFLKQFNQEQMIEKEAEAKIQGFVKFISDPMGYLMEVDGTPVSEVLVQSAIQNLKAKFCNNCRASIADFHRSCPEYAYNLCISCCLEIRSGKLQGCEEVIVEYINRGFQYLHGISSSRGASEGVDALAAKRLPRKIKTDVKSVKTNLGKEAPTQSMRIAGTNFLEPQPEKYKGNLDCKADENGSICCHSLEHGGCRVMLELYSILSDGWVSDLVKEAEEVVAKWGNKYSSQTPSECSCSDPICDVDCGSKKQKCASRECSTDNHLYLYCPDAKDIQHGDLQHFQCHWARGEPIIVTNLWSSILFMIRHFTLLRSIKGAEGRIWQGIEAWTYVQNLGEAVFIPAGCPHQVRNLKSCIKVALDFVSPESVGECIRLAGELSEFCLKTTRPKWISWQYVKRMNLYAVKKAISSLKFEEEIDLSDIDNESEPELFPE</sequence>
<evidence type="ECO:0000313" key="7">
    <source>
        <dbReference type="EnsemblPlants" id="AUR62006165-RA:cds"/>
    </source>
</evidence>
<keyword evidence="8" id="KW-1185">Reference proteome</keyword>
<evidence type="ECO:0000256" key="1">
    <source>
        <dbReference type="ARBA" id="ARBA00004123"/>
    </source>
</evidence>
<name>A0A803L2S6_CHEQI</name>
<comment type="similarity">
    <text evidence="2">Belongs to the JARID1 histone demethylase family.</text>
</comment>
<protein>
    <recommendedName>
        <fullName evidence="6">JmjC domain-containing protein</fullName>
    </recommendedName>
</protein>
<dbReference type="GO" id="GO:0031490">
    <property type="term" value="F:chromatin DNA binding"/>
    <property type="evidence" value="ECO:0007669"/>
    <property type="project" value="TreeGrafter"/>
</dbReference>
<dbReference type="PROSITE" id="PS51184">
    <property type="entry name" value="JMJC"/>
    <property type="match status" value="1"/>
</dbReference>
<evidence type="ECO:0000256" key="5">
    <source>
        <dbReference type="SAM" id="MobiDB-lite"/>
    </source>
</evidence>
<feature type="compositionally biased region" description="Acidic residues" evidence="5">
    <location>
        <begin position="29"/>
        <end position="112"/>
    </location>
</feature>
<keyword evidence="3" id="KW-0479">Metal-binding</keyword>
<dbReference type="GO" id="GO:0032454">
    <property type="term" value="F:histone H3K9 demethylase activity"/>
    <property type="evidence" value="ECO:0007669"/>
    <property type="project" value="InterPro"/>
</dbReference>
<dbReference type="EnsemblPlants" id="AUR62006165-RA">
    <property type="protein sequence ID" value="AUR62006165-RA:cds"/>
    <property type="gene ID" value="AUR62006165"/>
</dbReference>
<dbReference type="Proteomes" id="UP000596660">
    <property type="component" value="Unplaced"/>
</dbReference>
<dbReference type="GO" id="GO:0006357">
    <property type="term" value="P:regulation of transcription by RNA polymerase II"/>
    <property type="evidence" value="ECO:0007669"/>
    <property type="project" value="TreeGrafter"/>
</dbReference>
<evidence type="ECO:0000256" key="3">
    <source>
        <dbReference type="ARBA" id="ARBA00022723"/>
    </source>
</evidence>
<keyword evidence="4" id="KW-0539">Nucleus</keyword>
<dbReference type="Gene3D" id="2.60.120.650">
    <property type="entry name" value="Cupin"/>
    <property type="match status" value="2"/>
</dbReference>
<reference evidence="7" key="1">
    <citation type="journal article" date="2017" name="Nature">
        <title>The genome of Chenopodium quinoa.</title>
        <authorList>
            <person name="Jarvis D.E."/>
            <person name="Ho Y.S."/>
            <person name="Lightfoot D.J."/>
            <person name="Schmoeckel S.M."/>
            <person name="Li B."/>
            <person name="Borm T.J.A."/>
            <person name="Ohyanagi H."/>
            <person name="Mineta K."/>
            <person name="Michell C.T."/>
            <person name="Saber N."/>
            <person name="Kharbatia N.M."/>
            <person name="Rupper R.R."/>
            <person name="Sharp A.R."/>
            <person name="Dally N."/>
            <person name="Boughton B.A."/>
            <person name="Woo Y.H."/>
            <person name="Gao G."/>
            <person name="Schijlen E.G.W.M."/>
            <person name="Guo X."/>
            <person name="Momin A.A."/>
            <person name="Negrao S."/>
            <person name="Al-Babili S."/>
            <person name="Gehring C."/>
            <person name="Roessner U."/>
            <person name="Jung C."/>
            <person name="Murphy K."/>
            <person name="Arold S.T."/>
            <person name="Gojobori T."/>
            <person name="van der Linden C.G."/>
            <person name="van Loo E.N."/>
            <person name="Jellen E.N."/>
            <person name="Maughan P.J."/>
            <person name="Tester M."/>
        </authorList>
    </citation>
    <scope>NUCLEOTIDE SEQUENCE [LARGE SCALE GENOMIC DNA]</scope>
    <source>
        <strain evidence="7">cv. PI 614886</strain>
    </source>
</reference>
<dbReference type="InterPro" id="IPR045109">
    <property type="entry name" value="LSDs-like"/>
</dbReference>
<accession>A0A803L2S6</accession>
<evidence type="ECO:0000259" key="6">
    <source>
        <dbReference type="PROSITE" id="PS51184"/>
    </source>
</evidence>
<organism evidence="7 8">
    <name type="scientific">Chenopodium quinoa</name>
    <name type="common">Quinoa</name>
    <dbReference type="NCBI Taxonomy" id="63459"/>
    <lineage>
        <taxon>Eukaryota</taxon>
        <taxon>Viridiplantae</taxon>
        <taxon>Streptophyta</taxon>
        <taxon>Embryophyta</taxon>
        <taxon>Tracheophyta</taxon>
        <taxon>Spermatophyta</taxon>
        <taxon>Magnoliopsida</taxon>
        <taxon>eudicotyledons</taxon>
        <taxon>Gunneridae</taxon>
        <taxon>Pentapetalae</taxon>
        <taxon>Caryophyllales</taxon>
        <taxon>Chenopodiaceae</taxon>
        <taxon>Chenopodioideae</taxon>
        <taxon>Atripliceae</taxon>
        <taxon>Chenopodium</taxon>
    </lineage>
</organism>
<dbReference type="InterPro" id="IPR003347">
    <property type="entry name" value="JmjC_dom"/>
</dbReference>
<feature type="domain" description="JmjC" evidence="6">
    <location>
        <begin position="507"/>
        <end position="639"/>
    </location>
</feature>
<comment type="subcellular location">
    <subcellularLocation>
        <location evidence="1">Nucleus</location>
    </subcellularLocation>
</comment>
<proteinExistence type="inferred from homology"/>
<dbReference type="PANTHER" id="PTHR12549:SF11">
    <property type="entry name" value="LYSINE-SPECIFIC DEMETHYLASE JMJ25"/>
    <property type="match status" value="1"/>
</dbReference>
<dbReference type="GO" id="GO:0000118">
    <property type="term" value="C:histone deacetylase complex"/>
    <property type="evidence" value="ECO:0007669"/>
    <property type="project" value="TreeGrafter"/>
</dbReference>